<keyword evidence="3" id="KW-1185">Reference proteome</keyword>
<dbReference type="PROSITE" id="PS01124">
    <property type="entry name" value="HTH_ARAC_FAMILY_2"/>
    <property type="match status" value="1"/>
</dbReference>
<dbReference type="Pfam" id="PF12833">
    <property type="entry name" value="HTH_18"/>
    <property type="match status" value="1"/>
</dbReference>
<feature type="domain" description="HTH araC/xylS-type" evidence="1">
    <location>
        <begin position="165"/>
        <end position="267"/>
    </location>
</feature>
<evidence type="ECO:0000313" key="3">
    <source>
        <dbReference type="Proteomes" id="UP001597480"/>
    </source>
</evidence>
<dbReference type="Proteomes" id="UP001597480">
    <property type="component" value="Unassembled WGS sequence"/>
</dbReference>
<dbReference type="EMBL" id="JBHUMD010000007">
    <property type="protein sequence ID" value="MFD2601947.1"/>
    <property type="molecule type" value="Genomic_DNA"/>
</dbReference>
<evidence type="ECO:0000313" key="2">
    <source>
        <dbReference type="EMBL" id="MFD2601947.1"/>
    </source>
</evidence>
<protein>
    <submittedName>
        <fullName evidence="2">Helix-turn-helix domain-containing protein</fullName>
    </submittedName>
</protein>
<name>A0ABW5NS88_9FLAO</name>
<proteinExistence type="predicted"/>
<sequence>MDSTGNFITIKPKDEVVAKYIDYYYFHVSDDPLFTKRFFFYPNYKHAITVYKGSDVSLTEEGSVVLPSADDTILSFYSINTDQNFKVQLNGIFNKVGIVFNPLGLNHFLKEPLGNFFDQATNKLDCFGASFVKTLQSVFAERDAEAKGTVLDTFFADAFSGFNEPVVKKAVQEILNSNGSVKVDELSELLNVNRKTLLRLFKKHLCCSVEEYKKLVMFRNALNYSQAMGEEASLTDVALYSLYYDQAHYIKHFKSVTNQSPKALLSKLTKLGSQETYWYFED</sequence>
<dbReference type="RefSeq" id="WP_379820451.1">
    <property type="nucleotide sequence ID" value="NZ_JBHUMD010000007.1"/>
</dbReference>
<reference evidence="3" key="1">
    <citation type="journal article" date="2019" name="Int. J. Syst. Evol. Microbiol.">
        <title>The Global Catalogue of Microorganisms (GCM) 10K type strain sequencing project: providing services to taxonomists for standard genome sequencing and annotation.</title>
        <authorList>
            <consortium name="The Broad Institute Genomics Platform"/>
            <consortium name="The Broad Institute Genome Sequencing Center for Infectious Disease"/>
            <person name="Wu L."/>
            <person name="Ma J."/>
        </authorList>
    </citation>
    <scope>NUCLEOTIDE SEQUENCE [LARGE SCALE GENOMIC DNA]</scope>
    <source>
        <strain evidence="3">KCTC 42107</strain>
    </source>
</reference>
<gene>
    <name evidence="2" type="ORF">ACFSR3_07760</name>
</gene>
<organism evidence="2 3">
    <name type="scientific">Flavobacterium suzhouense</name>
    <dbReference type="NCBI Taxonomy" id="1529638"/>
    <lineage>
        <taxon>Bacteria</taxon>
        <taxon>Pseudomonadati</taxon>
        <taxon>Bacteroidota</taxon>
        <taxon>Flavobacteriia</taxon>
        <taxon>Flavobacteriales</taxon>
        <taxon>Flavobacteriaceae</taxon>
        <taxon>Flavobacterium</taxon>
    </lineage>
</organism>
<dbReference type="InterPro" id="IPR018060">
    <property type="entry name" value="HTH_AraC"/>
</dbReference>
<evidence type="ECO:0000259" key="1">
    <source>
        <dbReference type="PROSITE" id="PS01124"/>
    </source>
</evidence>
<dbReference type="Gene3D" id="1.10.10.60">
    <property type="entry name" value="Homeodomain-like"/>
    <property type="match status" value="1"/>
</dbReference>
<comment type="caution">
    <text evidence="2">The sequence shown here is derived from an EMBL/GenBank/DDBJ whole genome shotgun (WGS) entry which is preliminary data.</text>
</comment>
<dbReference type="SMART" id="SM00342">
    <property type="entry name" value="HTH_ARAC"/>
    <property type="match status" value="1"/>
</dbReference>
<accession>A0ABW5NS88</accession>